<keyword evidence="3 9" id="KW-0217">Developmental protein</keyword>
<reference evidence="10 11" key="1">
    <citation type="journal article" date="2023" name="Hortic Res">
        <title>Pangenome of water caltrop reveals structural variations and asymmetric subgenome divergence after allopolyploidization.</title>
        <authorList>
            <person name="Zhang X."/>
            <person name="Chen Y."/>
            <person name="Wang L."/>
            <person name="Yuan Y."/>
            <person name="Fang M."/>
            <person name="Shi L."/>
            <person name="Lu R."/>
            <person name="Comes H.P."/>
            <person name="Ma Y."/>
            <person name="Chen Y."/>
            <person name="Huang G."/>
            <person name="Zhou Y."/>
            <person name="Zheng Z."/>
            <person name="Qiu Y."/>
        </authorList>
    </citation>
    <scope>NUCLEOTIDE SEQUENCE [LARGE SCALE GENOMIC DNA]</scope>
    <source>
        <tissue evidence="10">Roots</tissue>
    </source>
</reference>
<protein>
    <recommendedName>
        <fullName evidence="9">Phytosulfokine</fullName>
    </recommendedName>
    <component>
        <recommendedName>
            <fullName evidence="9">Phytosulfokine-alpha</fullName>
            <shortName evidence="9">PSK-alpha</shortName>
            <shortName evidence="9">Phytosulfokine-a</shortName>
        </recommendedName>
    </component>
    <component>
        <recommendedName>
            <fullName evidence="9">Phytosulfokine-beta</fullName>
            <shortName evidence="9">PSK-beta</shortName>
            <shortName evidence="9">Phytosulfokine-b</shortName>
        </recommendedName>
    </component>
</protein>
<name>A0AAN7KNR2_9MYRT</name>
<evidence type="ECO:0000313" key="10">
    <source>
        <dbReference type="EMBL" id="KAK4766750.1"/>
    </source>
</evidence>
<proteinExistence type="inferred from homology"/>
<dbReference type="PANTHER" id="PTHR33285">
    <property type="entry name" value="PHYTOSULFOKINES 3"/>
    <property type="match status" value="1"/>
</dbReference>
<evidence type="ECO:0000256" key="7">
    <source>
        <dbReference type="ARBA" id="ARBA00022782"/>
    </source>
</evidence>
<comment type="function">
    <text evidence="9">Promotes plant cell differentiation, organogenesis and somatic embryogenesis as well as cell proliferation.</text>
</comment>
<dbReference type="GO" id="GO:0008083">
    <property type="term" value="F:growth factor activity"/>
    <property type="evidence" value="ECO:0007669"/>
    <property type="project" value="UniProtKB-UniRule"/>
</dbReference>
<dbReference type="GO" id="GO:0008283">
    <property type="term" value="P:cell population proliferation"/>
    <property type="evidence" value="ECO:0007669"/>
    <property type="project" value="UniProtKB-UniRule"/>
</dbReference>
<evidence type="ECO:0000256" key="9">
    <source>
        <dbReference type="RuleBase" id="RU368031"/>
    </source>
</evidence>
<comment type="PTM">
    <text evidence="9">PSK-alpha is produced by endopeptidase digestion. PSK-beta is produced from PSK-alpha by exopeptidase digestion.</text>
</comment>
<keyword evidence="11" id="KW-1185">Reference proteome</keyword>
<keyword evidence="5 9" id="KW-0765">Sulfation</keyword>
<dbReference type="Proteomes" id="UP001345219">
    <property type="component" value="Chromosome 7"/>
</dbReference>
<gene>
    <name evidence="10" type="ORF">SAY87_008392</name>
</gene>
<evidence type="ECO:0000256" key="6">
    <source>
        <dbReference type="ARBA" id="ARBA00022729"/>
    </source>
</evidence>
<evidence type="ECO:0000256" key="2">
    <source>
        <dbReference type="ARBA" id="ARBA00010781"/>
    </source>
</evidence>
<keyword evidence="6 9" id="KW-0732">Signal</keyword>
<evidence type="ECO:0000256" key="3">
    <source>
        <dbReference type="ARBA" id="ARBA00022473"/>
    </source>
</evidence>
<comment type="PTM">
    <text evidence="9">Sulfation is important for activity and for the binding to a putative membrane receptor.</text>
</comment>
<dbReference type="EMBL" id="JAXIOK010000007">
    <property type="protein sequence ID" value="KAK4766750.1"/>
    <property type="molecule type" value="Genomic_DNA"/>
</dbReference>
<evidence type="ECO:0000313" key="11">
    <source>
        <dbReference type="Proteomes" id="UP001345219"/>
    </source>
</evidence>
<comment type="similarity">
    <text evidence="2 9">Belongs to the phytosulfokine family.</text>
</comment>
<sequence length="71" mass="7862">MARKLVFFLMMILLLSTASTMAARVVPAVSKAEGVEALEEQSCKGGVDGEEECLMRRTLNAHVDYLYSKHD</sequence>
<comment type="caution">
    <text evidence="10">The sequence shown here is derived from an EMBL/GenBank/DDBJ whole genome shotgun (WGS) entry which is preliminary data.</text>
</comment>
<feature type="chain" id="PRO_5042668758" description="Phytosulfokine" evidence="9">
    <location>
        <begin position="23"/>
        <end position="71"/>
    </location>
</feature>
<organism evidence="10 11">
    <name type="scientific">Trapa incisa</name>
    <dbReference type="NCBI Taxonomy" id="236973"/>
    <lineage>
        <taxon>Eukaryota</taxon>
        <taxon>Viridiplantae</taxon>
        <taxon>Streptophyta</taxon>
        <taxon>Embryophyta</taxon>
        <taxon>Tracheophyta</taxon>
        <taxon>Spermatophyta</taxon>
        <taxon>Magnoliopsida</taxon>
        <taxon>eudicotyledons</taxon>
        <taxon>Gunneridae</taxon>
        <taxon>Pentapetalae</taxon>
        <taxon>rosids</taxon>
        <taxon>malvids</taxon>
        <taxon>Myrtales</taxon>
        <taxon>Lythraceae</taxon>
        <taxon>Trapa</taxon>
    </lineage>
</organism>
<evidence type="ECO:0000256" key="8">
    <source>
        <dbReference type="ARBA" id="ARBA00023030"/>
    </source>
</evidence>
<evidence type="ECO:0000256" key="4">
    <source>
        <dbReference type="ARBA" id="ARBA00022525"/>
    </source>
</evidence>
<keyword evidence="7 9" id="KW-0221">Differentiation</keyword>
<comment type="subcellular location">
    <subcellularLocation>
        <location evidence="1 9">Secreted</location>
    </subcellularLocation>
</comment>
<dbReference type="GO" id="GO:0005576">
    <property type="term" value="C:extracellular region"/>
    <property type="evidence" value="ECO:0007669"/>
    <property type="project" value="UniProtKB-SubCell"/>
</dbReference>
<evidence type="ECO:0000256" key="5">
    <source>
        <dbReference type="ARBA" id="ARBA00022641"/>
    </source>
</evidence>
<dbReference type="PANTHER" id="PTHR33285:SF55">
    <property type="entry name" value="PHYTOSULFOKINES 3"/>
    <property type="match status" value="1"/>
</dbReference>
<evidence type="ECO:0000256" key="1">
    <source>
        <dbReference type="ARBA" id="ARBA00004613"/>
    </source>
</evidence>
<keyword evidence="8 9" id="KW-0339">Growth factor</keyword>
<feature type="signal peptide" evidence="9">
    <location>
        <begin position="1"/>
        <end position="22"/>
    </location>
</feature>
<keyword evidence="4 9" id="KW-0964">Secreted</keyword>
<dbReference type="InterPro" id="IPR009438">
    <property type="entry name" value="Phytosulfokine"/>
</dbReference>
<dbReference type="Pfam" id="PF06404">
    <property type="entry name" value="PSK"/>
    <property type="match status" value="1"/>
</dbReference>
<dbReference type="GO" id="GO:0030154">
    <property type="term" value="P:cell differentiation"/>
    <property type="evidence" value="ECO:0007669"/>
    <property type="project" value="UniProtKB-UniRule"/>
</dbReference>
<accession>A0AAN7KNR2</accession>
<dbReference type="AlphaFoldDB" id="A0AAN7KNR2"/>